<keyword evidence="2" id="KW-0758">Storage protein</keyword>
<proteinExistence type="inferred from homology"/>
<dbReference type="SMART" id="SM00835">
    <property type="entry name" value="Cupin_1"/>
    <property type="match status" value="2"/>
</dbReference>
<keyword evidence="3" id="KW-0708">Seed storage protein</keyword>
<name>A0A2Z7A712_9LAMI</name>
<evidence type="ECO:0000259" key="5">
    <source>
        <dbReference type="SMART" id="SM00835"/>
    </source>
</evidence>
<dbReference type="EMBL" id="KV020195">
    <property type="protein sequence ID" value="KZV14745.1"/>
    <property type="molecule type" value="Genomic_DNA"/>
</dbReference>
<dbReference type="InterPro" id="IPR006045">
    <property type="entry name" value="Cupin_1"/>
</dbReference>
<dbReference type="InterPro" id="IPR006044">
    <property type="entry name" value="11S_seedstore_pln"/>
</dbReference>
<dbReference type="CDD" id="cd02242">
    <property type="entry name" value="cupin_11S_legumin_N"/>
    <property type="match status" value="1"/>
</dbReference>
<keyword evidence="7" id="KW-1185">Reference proteome</keyword>
<dbReference type="PANTHER" id="PTHR31189:SF45">
    <property type="entry name" value="OS09G0552500 PROTEIN"/>
    <property type="match status" value="1"/>
</dbReference>
<comment type="similarity">
    <text evidence="1">Belongs to the 11S seed storage protein (globulins) family.</text>
</comment>
<accession>A0A2Z7A712</accession>
<evidence type="ECO:0000256" key="4">
    <source>
        <dbReference type="ARBA" id="ARBA00023157"/>
    </source>
</evidence>
<dbReference type="InterPro" id="IPR050253">
    <property type="entry name" value="Seed_Storage-Functional"/>
</dbReference>
<reference evidence="6 7" key="1">
    <citation type="journal article" date="2015" name="Proc. Natl. Acad. Sci. U.S.A.">
        <title>The resurrection genome of Boea hygrometrica: A blueprint for survival of dehydration.</title>
        <authorList>
            <person name="Xiao L."/>
            <person name="Yang G."/>
            <person name="Zhang L."/>
            <person name="Yang X."/>
            <person name="Zhao S."/>
            <person name="Ji Z."/>
            <person name="Zhou Q."/>
            <person name="Hu M."/>
            <person name="Wang Y."/>
            <person name="Chen M."/>
            <person name="Xu Y."/>
            <person name="Jin H."/>
            <person name="Xiao X."/>
            <person name="Hu G."/>
            <person name="Bao F."/>
            <person name="Hu Y."/>
            <person name="Wan P."/>
            <person name="Li L."/>
            <person name="Deng X."/>
            <person name="Kuang T."/>
            <person name="Xiang C."/>
            <person name="Zhu J.K."/>
            <person name="Oliver M.J."/>
            <person name="He Y."/>
        </authorList>
    </citation>
    <scope>NUCLEOTIDE SEQUENCE [LARGE SCALE GENOMIC DNA]</scope>
    <source>
        <strain evidence="7">cv. XS01</strain>
    </source>
</reference>
<dbReference type="CDD" id="cd02243">
    <property type="entry name" value="cupin_11S_legumin_C"/>
    <property type="match status" value="1"/>
</dbReference>
<sequence length="343" mass="36835">MELSLVPQGADNILVEVDGAGTYYEWTPAKSPLLKAANLGAGKLVLHPRGFALPHYSNCPKIGYVIQGTCTVGMIQPNSPHEQVLIIRKGDAIPVPLGAISWWFNGGDTPVTVIFLGNTTLSYDPGHIEYFILSGPISLLAGFSSEFITKTYNITEDEAQKLTKSQTAPLIVKLDDQIAMPHQANIEKKGGLLYASLVDCKDISAENLPLLEEVGLSARLVRLEPVSLLRPSYSTDGSYRIFYAVSGSGKIQIVGLNGGLVLDGKVEEGELFAVPSFFAVSLIAGGEGIELFSINTSSRPNFGDLGGKLSPWKAMSSSVVQASLDVDLEFVNFFKSKLSIGRK</sequence>
<dbReference type="SUPFAM" id="SSF51182">
    <property type="entry name" value="RmlC-like cupins"/>
    <property type="match status" value="1"/>
</dbReference>
<dbReference type="AlphaFoldDB" id="A0A2Z7A712"/>
<evidence type="ECO:0000256" key="1">
    <source>
        <dbReference type="ARBA" id="ARBA00007178"/>
    </source>
</evidence>
<protein>
    <submittedName>
        <fullName evidence="6">11S globulin seed storage protein 2</fullName>
    </submittedName>
</protein>
<dbReference type="PANTHER" id="PTHR31189">
    <property type="entry name" value="OS03G0336100 PROTEIN-RELATED"/>
    <property type="match status" value="1"/>
</dbReference>
<dbReference type="Pfam" id="PF00190">
    <property type="entry name" value="Cupin_1"/>
    <property type="match status" value="2"/>
</dbReference>
<keyword evidence="4" id="KW-1015">Disulfide bond</keyword>
<dbReference type="InterPro" id="IPR011051">
    <property type="entry name" value="RmlC_Cupin_sf"/>
</dbReference>
<dbReference type="Proteomes" id="UP000250235">
    <property type="component" value="Unassembled WGS sequence"/>
</dbReference>
<feature type="domain" description="Cupin type-1" evidence="5">
    <location>
        <begin position="195"/>
        <end position="332"/>
    </location>
</feature>
<organism evidence="6 7">
    <name type="scientific">Dorcoceras hygrometricum</name>
    <dbReference type="NCBI Taxonomy" id="472368"/>
    <lineage>
        <taxon>Eukaryota</taxon>
        <taxon>Viridiplantae</taxon>
        <taxon>Streptophyta</taxon>
        <taxon>Embryophyta</taxon>
        <taxon>Tracheophyta</taxon>
        <taxon>Spermatophyta</taxon>
        <taxon>Magnoliopsida</taxon>
        <taxon>eudicotyledons</taxon>
        <taxon>Gunneridae</taxon>
        <taxon>Pentapetalae</taxon>
        <taxon>asterids</taxon>
        <taxon>lamiids</taxon>
        <taxon>Lamiales</taxon>
        <taxon>Gesneriaceae</taxon>
        <taxon>Didymocarpoideae</taxon>
        <taxon>Trichosporeae</taxon>
        <taxon>Loxocarpinae</taxon>
        <taxon>Dorcoceras</taxon>
    </lineage>
</organism>
<gene>
    <name evidence="6" type="ORF">F511_41153</name>
</gene>
<dbReference type="PRINTS" id="PR00439">
    <property type="entry name" value="11SGLOBULIN"/>
</dbReference>
<feature type="domain" description="Cupin type-1" evidence="5">
    <location>
        <begin position="11"/>
        <end position="160"/>
    </location>
</feature>
<dbReference type="OrthoDB" id="735591at2759"/>
<evidence type="ECO:0000256" key="2">
    <source>
        <dbReference type="ARBA" id="ARBA00022761"/>
    </source>
</evidence>
<dbReference type="InterPro" id="IPR014710">
    <property type="entry name" value="RmlC-like_jellyroll"/>
</dbReference>
<dbReference type="GO" id="GO:0045735">
    <property type="term" value="F:nutrient reservoir activity"/>
    <property type="evidence" value="ECO:0007669"/>
    <property type="project" value="UniProtKB-KW"/>
</dbReference>
<dbReference type="Gene3D" id="2.60.120.10">
    <property type="entry name" value="Jelly Rolls"/>
    <property type="match status" value="2"/>
</dbReference>
<evidence type="ECO:0000256" key="3">
    <source>
        <dbReference type="ARBA" id="ARBA00023129"/>
    </source>
</evidence>
<evidence type="ECO:0000313" key="7">
    <source>
        <dbReference type="Proteomes" id="UP000250235"/>
    </source>
</evidence>
<evidence type="ECO:0000313" key="6">
    <source>
        <dbReference type="EMBL" id="KZV14745.1"/>
    </source>
</evidence>